<name>A0A6B2M8Z5_9BURK</name>
<proteinExistence type="inferred from homology"/>
<dbReference type="GO" id="GO:2000142">
    <property type="term" value="P:regulation of DNA-templated transcription initiation"/>
    <property type="evidence" value="ECO:0007669"/>
    <property type="project" value="TreeGrafter"/>
</dbReference>
<dbReference type="PANTHER" id="PTHR30293:SF0">
    <property type="entry name" value="NITROGEN ASSIMILATION REGULATORY PROTEIN NAC"/>
    <property type="match status" value="1"/>
</dbReference>
<dbReference type="PANTHER" id="PTHR30293">
    <property type="entry name" value="TRANSCRIPTIONAL REGULATORY PROTEIN NAC-RELATED"/>
    <property type="match status" value="1"/>
</dbReference>
<dbReference type="InterPro" id="IPR036390">
    <property type="entry name" value="WH_DNA-bd_sf"/>
</dbReference>
<evidence type="ECO:0000313" key="7">
    <source>
        <dbReference type="EMBL" id="NDV70807.1"/>
    </source>
</evidence>
<reference evidence="7" key="1">
    <citation type="submission" date="2019-11" db="EMBL/GenBank/DDBJ databases">
        <title>Burkholderia cenocepacia CF.</title>
        <authorList>
            <person name="Vianna E.F."/>
            <person name="Marques E.A."/>
            <person name="Albano R.M."/>
            <person name="Leao R.S."/>
        </authorList>
    </citation>
    <scope>NUCLEOTIDE SEQUENCE</scope>
    <source>
        <strain evidence="7">MS-2140</strain>
    </source>
</reference>
<evidence type="ECO:0000256" key="2">
    <source>
        <dbReference type="ARBA" id="ARBA00023015"/>
    </source>
</evidence>
<accession>A0A6B2M8Z5</accession>
<comment type="caution">
    <text evidence="7">The sequence shown here is derived from an EMBL/GenBank/DDBJ whole genome shotgun (WGS) entry which is preliminary data.</text>
</comment>
<dbReference type="InterPro" id="IPR000847">
    <property type="entry name" value="LysR_HTH_N"/>
</dbReference>
<dbReference type="EMBL" id="JAAEAM010000001">
    <property type="protein sequence ID" value="NDV70807.1"/>
    <property type="molecule type" value="Genomic_DNA"/>
</dbReference>
<dbReference type="Pfam" id="PF00126">
    <property type="entry name" value="HTH_1"/>
    <property type="match status" value="1"/>
</dbReference>
<feature type="domain" description="HTH lysR-type" evidence="6">
    <location>
        <begin position="1"/>
        <end position="58"/>
    </location>
</feature>
<dbReference type="SUPFAM" id="SSF53850">
    <property type="entry name" value="Periplasmic binding protein-like II"/>
    <property type="match status" value="1"/>
</dbReference>
<protein>
    <submittedName>
        <fullName evidence="7">LysR family transcriptional regulator</fullName>
    </submittedName>
</protein>
<dbReference type="Gene3D" id="3.40.190.290">
    <property type="match status" value="1"/>
</dbReference>
<keyword evidence="4" id="KW-0010">Activator</keyword>
<dbReference type="GO" id="GO:0003700">
    <property type="term" value="F:DNA-binding transcription factor activity"/>
    <property type="evidence" value="ECO:0007669"/>
    <property type="project" value="InterPro"/>
</dbReference>
<dbReference type="FunFam" id="1.10.10.10:FF:000001">
    <property type="entry name" value="LysR family transcriptional regulator"/>
    <property type="match status" value="1"/>
</dbReference>
<evidence type="ECO:0000256" key="3">
    <source>
        <dbReference type="ARBA" id="ARBA00023125"/>
    </source>
</evidence>
<dbReference type="SUPFAM" id="SSF46785">
    <property type="entry name" value="Winged helix' DNA-binding domain"/>
    <property type="match status" value="1"/>
</dbReference>
<dbReference type="RefSeq" id="WP_163122196.1">
    <property type="nucleotide sequence ID" value="NZ_JAAEAM010000001.1"/>
</dbReference>
<evidence type="ECO:0000256" key="4">
    <source>
        <dbReference type="ARBA" id="ARBA00023159"/>
    </source>
</evidence>
<dbReference type="Gene3D" id="1.10.10.10">
    <property type="entry name" value="Winged helix-like DNA-binding domain superfamily/Winged helix DNA-binding domain"/>
    <property type="match status" value="1"/>
</dbReference>
<evidence type="ECO:0000259" key="6">
    <source>
        <dbReference type="PROSITE" id="PS50931"/>
    </source>
</evidence>
<evidence type="ECO:0000256" key="1">
    <source>
        <dbReference type="ARBA" id="ARBA00009437"/>
    </source>
</evidence>
<dbReference type="InterPro" id="IPR005119">
    <property type="entry name" value="LysR_subst-bd"/>
</dbReference>
<dbReference type="PROSITE" id="PS50931">
    <property type="entry name" value="HTH_LYSR"/>
    <property type="match status" value="1"/>
</dbReference>
<keyword evidence="2" id="KW-0805">Transcription regulation</keyword>
<dbReference type="AlphaFoldDB" id="A0A6B2M8Z5"/>
<gene>
    <name evidence="7" type="ORF">GFJ35_01730</name>
</gene>
<comment type="similarity">
    <text evidence="1">Belongs to the LysR transcriptional regulatory family.</text>
</comment>
<dbReference type="PRINTS" id="PR00039">
    <property type="entry name" value="HTHLYSR"/>
</dbReference>
<keyword evidence="5" id="KW-0804">Transcription</keyword>
<dbReference type="GO" id="GO:0003677">
    <property type="term" value="F:DNA binding"/>
    <property type="evidence" value="ECO:0007669"/>
    <property type="project" value="UniProtKB-KW"/>
</dbReference>
<organism evidence="7">
    <name type="scientific">Burkholderia cenocepacia</name>
    <dbReference type="NCBI Taxonomy" id="95486"/>
    <lineage>
        <taxon>Bacteria</taxon>
        <taxon>Pseudomonadati</taxon>
        <taxon>Pseudomonadota</taxon>
        <taxon>Betaproteobacteria</taxon>
        <taxon>Burkholderiales</taxon>
        <taxon>Burkholderiaceae</taxon>
        <taxon>Burkholderia</taxon>
        <taxon>Burkholderia cepacia complex</taxon>
    </lineage>
</organism>
<evidence type="ECO:0000256" key="5">
    <source>
        <dbReference type="ARBA" id="ARBA00023163"/>
    </source>
</evidence>
<dbReference type="Pfam" id="PF03466">
    <property type="entry name" value="LysR_substrate"/>
    <property type="match status" value="1"/>
</dbReference>
<dbReference type="InterPro" id="IPR036388">
    <property type="entry name" value="WH-like_DNA-bd_sf"/>
</dbReference>
<sequence length="319" mass="35173">MDLRQLRYFVKVVECGNVTHASEALHVAQPAVSQQIRNLEQDLGMQLLERSVRGVAPTAAGRTLYQHALELLRQADGTRELLRRDADTPQGRVTVGMPSSTARVLAIPLARAVRDRFPGIMLELIEAPSADLDTLLERARLDLAIVVDAVDTRGIAIHRLLTETLYLITWPEFPVPDDPVPLDAIARMPLVLPSAPNTIRNRVDWAMREAGLSYEISFEASSTGLLFAAVMAQLGVTILPWTAAHVEIEERKLKLSTVAHRLFARDLSLCWHDTALVSNAVQKVKGEIVQLFDTLGQWPEWAASRALTTPPAPLNVAPS</sequence>
<keyword evidence="3" id="KW-0238">DNA-binding</keyword>